<dbReference type="KEGG" id="ckr:CKR_2367"/>
<evidence type="ECO:0000313" key="9">
    <source>
        <dbReference type="Proteomes" id="UP000007969"/>
    </source>
</evidence>
<dbReference type="HOGENOM" id="CLU_006958_0_1_9"/>
<reference evidence="9" key="1">
    <citation type="submission" date="2005-09" db="EMBL/GenBank/DDBJ databases">
        <title>Complete genome sequence of Clostridium kluyveri and comparative genomics of Clostridia species.</title>
        <authorList>
            <person name="Inui M."/>
            <person name="Nonaka H."/>
            <person name="Shinoda Y."/>
            <person name="Ikenaga Y."/>
            <person name="Abe M."/>
            <person name="Naito K."/>
            <person name="Vertes A.A."/>
            <person name="Yukawa H."/>
        </authorList>
    </citation>
    <scope>NUCLEOTIDE SEQUENCE [LARGE SCALE GENOMIC DNA]</scope>
    <source>
        <strain evidence="9">NBRC 12016</strain>
    </source>
</reference>
<dbReference type="InterPro" id="IPR031303">
    <property type="entry name" value="C5_meth_CS"/>
</dbReference>
<name>B9E4J3_CLOK1</name>
<dbReference type="AlphaFoldDB" id="B9E4J3"/>
<accession>B9E4J3</accession>
<dbReference type="SUPFAM" id="SSF53335">
    <property type="entry name" value="S-adenosyl-L-methionine-dependent methyltransferases"/>
    <property type="match status" value="1"/>
</dbReference>
<dbReference type="CDD" id="cd00315">
    <property type="entry name" value="Cyt_C5_DNA_methylase"/>
    <property type="match status" value="1"/>
</dbReference>
<dbReference type="InterPro" id="IPR018117">
    <property type="entry name" value="C5_DNA_meth_AS"/>
</dbReference>
<gene>
    <name evidence="8" type="ordered locus">CKR_2367</name>
</gene>
<dbReference type="PROSITE" id="PS00094">
    <property type="entry name" value="C5_MTASE_1"/>
    <property type="match status" value="1"/>
</dbReference>
<evidence type="ECO:0000256" key="1">
    <source>
        <dbReference type="ARBA" id="ARBA00022603"/>
    </source>
</evidence>
<dbReference type="PANTHER" id="PTHR46098">
    <property type="entry name" value="TRNA (CYTOSINE(38)-C(5))-METHYLTRANSFERASE"/>
    <property type="match status" value="1"/>
</dbReference>
<dbReference type="EC" id="2.1.1.37" evidence="7"/>
<dbReference type="Gene3D" id="3.40.50.150">
    <property type="entry name" value="Vaccinia Virus protein VP39"/>
    <property type="match status" value="1"/>
</dbReference>
<dbReference type="EMBL" id="AP009049">
    <property type="protein sequence ID" value="BAH07418.1"/>
    <property type="molecule type" value="Genomic_DNA"/>
</dbReference>
<dbReference type="PROSITE" id="PS51679">
    <property type="entry name" value="SAM_MT_C5"/>
    <property type="match status" value="1"/>
</dbReference>
<dbReference type="GO" id="GO:0003886">
    <property type="term" value="F:DNA (cytosine-5-)-methyltransferase activity"/>
    <property type="evidence" value="ECO:0007669"/>
    <property type="project" value="UniProtKB-EC"/>
</dbReference>
<proteinExistence type="inferred from homology"/>
<dbReference type="Gene3D" id="3.90.120.10">
    <property type="entry name" value="DNA Methylase, subunit A, domain 2"/>
    <property type="match status" value="1"/>
</dbReference>
<dbReference type="PRINTS" id="PR00105">
    <property type="entry name" value="C5METTRFRASE"/>
</dbReference>
<evidence type="ECO:0000256" key="6">
    <source>
        <dbReference type="RuleBase" id="RU000416"/>
    </source>
</evidence>
<keyword evidence="3 5" id="KW-0949">S-adenosyl-L-methionine</keyword>
<comment type="similarity">
    <text evidence="5 6">Belongs to the class I-like SAM-binding methyltransferase superfamily. C5-methyltransferase family.</text>
</comment>
<dbReference type="InterPro" id="IPR001525">
    <property type="entry name" value="C5_MeTfrase"/>
</dbReference>
<feature type="active site" evidence="5">
    <location>
        <position position="173"/>
    </location>
</feature>
<dbReference type="InterPro" id="IPR050750">
    <property type="entry name" value="C5-MTase"/>
</dbReference>
<evidence type="ECO:0000313" key="8">
    <source>
        <dbReference type="EMBL" id="BAH07418.1"/>
    </source>
</evidence>
<protein>
    <recommendedName>
        <fullName evidence="7">Cytosine-specific methyltransferase</fullName>
        <ecNumber evidence="7">2.1.1.37</ecNumber>
    </recommendedName>
</protein>
<dbReference type="NCBIfam" id="TIGR00675">
    <property type="entry name" value="dcm"/>
    <property type="match status" value="1"/>
</dbReference>
<dbReference type="PROSITE" id="PS00095">
    <property type="entry name" value="C5_MTASE_2"/>
    <property type="match status" value="1"/>
</dbReference>
<evidence type="ECO:0000256" key="4">
    <source>
        <dbReference type="ARBA" id="ARBA00022747"/>
    </source>
</evidence>
<dbReference type="Proteomes" id="UP000007969">
    <property type="component" value="Chromosome"/>
</dbReference>
<dbReference type="GO" id="GO:0009307">
    <property type="term" value="P:DNA restriction-modification system"/>
    <property type="evidence" value="ECO:0007669"/>
    <property type="project" value="UniProtKB-KW"/>
</dbReference>
<keyword evidence="4" id="KW-0680">Restriction system</keyword>
<dbReference type="InterPro" id="IPR029063">
    <property type="entry name" value="SAM-dependent_MTases_sf"/>
</dbReference>
<keyword evidence="1 5" id="KW-0489">Methyltransferase</keyword>
<dbReference type="PANTHER" id="PTHR46098:SF1">
    <property type="entry name" value="TRNA (CYTOSINE(38)-C(5))-METHYLTRANSFERASE"/>
    <property type="match status" value="1"/>
</dbReference>
<dbReference type="REBASE" id="19808">
    <property type="entry name" value="M.CklAORF2367P"/>
</dbReference>
<evidence type="ECO:0000256" key="7">
    <source>
        <dbReference type="RuleBase" id="RU000417"/>
    </source>
</evidence>
<dbReference type="Pfam" id="PF00145">
    <property type="entry name" value="DNA_methylase"/>
    <property type="match status" value="1"/>
</dbReference>
<keyword evidence="2 5" id="KW-0808">Transferase</keyword>
<sequence length="419" mass="47825">MIAMRGGNRLGAGRKVIPESEKKKRKSVYITDKLYTRIMDTDIENCNNFSQKCMALIELAMENLNKNNQEHSVKRNNILMVRESKSTYNKTNNNFEKQNLGIKLTFIDLFAGIGGIRLGFEDKYTKCVFSSEWDKYAAQTYEANYGEKPHGDITKINENDIPDHDVLLAGFPCQPFSNIGKREGFAHETQGTLFFDVLRILKKKQPKMFLLENVKGLLTNDNGNTFRVILDNLKSLGYSVFYEVMDAQNFGLPQRRERIVIVGFHPDLGINDFSFPKGNPDNKVPINAILEHNPTGYSISKRLQESYLFKKDDGKPQIVDFDSTIQVNTLVASYHKIQRLTGTFVKDGETGLRLFSELELKRLMGFPDDFKVPVSRTQMYRQFGNSVAVPMIKAVAEAMKERLLLAEMQDIEKIKTIAL</sequence>
<evidence type="ECO:0000256" key="2">
    <source>
        <dbReference type="ARBA" id="ARBA00022679"/>
    </source>
</evidence>
<evidence type="ECO:0000256" key="5">
    <source>
        <dbReference type="PROSITE-ProRule" id="PRU01016"/>
    </source>
</evidence>
<comment type="catalytic activity">
    <reaction evidence="7">
        <text>a 2'-deoxycytidine in DNA + S-adenosyl-L-methionine = a 5-methyl-2'-deoxycytidine in DNA + S-adenosyl-L-homocysteine + H(+)</text>
        <dbReference type="Rhea" id="RHEA:13681"/>
        <dbReference type="Rhea" id="RHEA-COMP:11369"/>
        <dbReference type="Rhea" id="RHEA-COMP:11370"/>
        <dbReference type="ChEBI" id="CHEBI:15378"/>
        <dbReference type="ChEBI" id="CHEBI:57856"/>
        <dbReference type="ChEBI" id="CHEBI:59789"/>
        <dbReference type="ChEBI" id="CHEBI:85452"/>
        <dbReference type="ChEBI" id="CHEBI:85454"/>
        <dbReference type="EC" id="2.1.1.37"/>
    </reaction>
</comment>
<organism evidence="8 9">
    <name type="scientific">Clostridium kluyveri (strain NBRC 12016)</name>
    <dbReference type="NCBI Taxonomy" id="583346"/>
    <lineage>
        <taxon>Bacteria</taxon>
        <taxon>Bacillati</taxon>
        <taxon>Bacillota</taxon>
        <taxon>Clostridia</taxon>
        <taxon>Eubacteriales</taxon>
        <taxon>Clostridiaceae</taxon>
        <taxon>Clostridium</taxon>
    </lineage>
</organism>
<dbReference type="GO" id="GO:0032259">
    <property type="term" value="P:methylation"/>
    <property type="evidence" value="ECO:0007669"/>
    <property type="project" value="UniProtKB-KW"/>
</dbReference>
<evidence type="ECO:0000256" key="3">
    <source>
        <dbReference type="ARBA" id="ARBA00022691"/>
    </source>
</evidence>